<reference evidence="2 3" key="1">
    <citation type="submission" date="2016-10" db="EMBL/GenBank/DDBJ databases">
        <authorList>
            <person name="de Groot N.N."/>
        </authorList>
    </citation>
    <scope>NUCLEOTIDE SEQUENCE [LARGE SCALE GENOMIC DNA]</scope>
    <source>
        <strain evidence="2 3">DSM 26656</strain>
    </source>
</reference>
<evidence type="ECO:0000313" key="3">
    <source>
        <dbReference type="Proteomes" id="UP000236743"/>
    </source>
</evidence>
<dbReference type="AlphaFoldDB" id="A0A1H6D7C6"/>
<dbReference type="Gene3D" id="3.40.50.1980">
    <property type="entry name" value="Nitrogenase molybdenum iron protein domain"/>
    <property type="match status" value="2"/>
</dbReference>
<evidence type="ECO:0000259" key="1">
    <source>
        <dbReference type="PROSITE" id="PS50983"/>
    </source>
</evidence>
<dbReference type="SUPFAM" id="SSF53807">
    <property type="entry name" value="Helical backbone' metal receptor"/>
    <property type="match status" value="1"/>
</dbReference>
<dbReference type="Proteomes" id="UP000236743">
    <property type="component" value="Unassembled WGS sequence"/>
</dbReference>
<dbReference type="RefSeq" id="WP_103875450.1">
    <property type="nucleotide sequence ID" value="NZ_FNUY01000017.1"/>
</dbReference>
<evidence type="ECO:0000313" key="2">
    <source>
        <dbReference type="EMBL" id="SEG80938.1"/>
    </source>
</evidence>
<dbReference type="CDD" id="cd01139">
    <property type="entry name" value="TroA_f"/>
    <property type="match status" value="1"/>
</dbReference>
<organism evidence="2 3">
    <name type="scientific">Bosea lathyri</name>
    <dbReference type="NCBI Taxonomy" id="1036778"/>
    <lineage>
        <taxon>Bacteria</taxon>
        <taxon>Pseudomonadati</taxon>
        <taxon>Pseudomonadota</taxon>
        <taxon>Alphaproteobacteria</taxon>
        <taxon>Hyphomicrobiales</taxon>
        <taxon>Boseaceae</taxon>
        <taxon>Bosea</taxon>
    </lineage>
</organism>
<dbReference type="EMBL" id="FNUY01000017">
    <property type="protein sequence ID" value="SEG80938.1"/>
    <property type="molecule type" value="Genomic_DNA"/>
</dbReference>
<proteinExistence type="predicted"/>
<dbReference type="PANTHER" id="PTHR30535">
    <property type="entry name" value="VITAMIN B12-BINDING PROTEIN"/>
    <property type="match status" value="1"/>
</dbReference>
<feature type="domain" description="Fe/B12 periplasmic-binding" evidence="1">
    <location>
        <begin position="44"/>
        <end position="347"/>
    </location>
</feature>
<protein>
    <submittedName>
        <fullName evidence="2">Iron complex transport system substrate-binding protein</fullName>
    </submittedName>
</protein>
<dbReference type="Pfam" id="PF01497">
    <property type="entry name" value="Peripla_BP_2"/>
    <property type="match status" value="1"/>
</dbReference>
<dbReference type="PANTHER" id="PTHR30535:SF34">
    <property type="entry name" value="MOLYBDATE-BINDING PROTEIN MOLA"/>
    <property type="match status" value="1"/>
</dbReference>
<sequence length="384" mass="41250">MGLIAGFVAALLAMLGGIAPGRAEQVTLTDITGRKVSLSLPVQRVLLAEGRQIHTVAALDREAPFGRVVGWGADLEKADPESYAAYVAAYPQAAALPKFGSVAGGGFDVESAIVLNPDVVLLNYEAQRASDETRLIEKLASVGIAVVYIDFRHAPFENIEPSLRLLGKLFGREAVAERLIAFRAAQSARITDRLAQESKLKRPLVMVDRIPGYSEGCCLSFGPENFGRMVEIAGGRNLGSALLSGTFGSINPEAIIARDPDVLIVTGGSFGALAPGGGWVGLGPGADLAEARRKLAMLAQRPAFLHSSAVANRRVHAIWHQFYNSPYQFVALQRIATWLHPQLFSDLDPEATLRELHERFLPIPYRPGYWTDLDAGKSGAMGTP</sequence>
<dbReference type="PROSITE" id="PS50983">
    <property type="entry name" value="FE_B12_PBP"/>
    <property type="match status" value="1"/>
</dbReference>
<dbReference type="InterPro" id="IPR050902">
    <property type="entry name" value="ABC_Transporter_SBP"/>
</dbReference>
<keyword evidence="3" id="KW-1185">Reference proteome</keyword>
<accession>A0A1H6D7C6</accession>
<name>A0A1H6D7C6_9HYPH</name>
<dbReference type="OrthoDB" id="9775594at2"/>
<gene>
    <name evidence="2" type="ORF">SAMN04488115_11736</name>
</gene>
<dbReference type="InterPro" id="IPR002491">
    <property type="entry name" value="ABC_transptr_periplasmic_BD"/>
</dbReference>